<dbReference type="GO" id="GO:0004747">
    <property type="term" value="F:ribokinase activity"/>
    <property type="evidence" value="ECO:0007669"/>
    <property type="project" value="UniProtKB-UniRule"/>
</dbReference>
<comment type="pathway">
    <text evidence="9">Carbohydrate metabolism; D-ribose degradation; D-ribose 5-phosphate from beta-D-ribopyranose: step 2/2.</text>
</comment>
<comment type="subcellular location">
    <subcellularLocation>
        <location evidence="9">Cytoplasm</location>
    </subcellularLocation>
</comment>
<dbReference type="InterPro" id="IPR029056">
    <property type="entry name" value="Ribokinase-like"/>
</dbReference>
<comment type="subunit">
    <text evidence="9">Homodimer.</text>
</comment>
<feature type="binding site" evidence="9">
    <location>
        <begin position="242"/>
        <end position="243"/>
    </location>
    <ligand>
        <name>ATP</name>
        <dbReference type="ChEBI" id="CHEBI:30616"/>
    </ligand>
</feature>
<dbReference type="AlphaFoldDB" id="Q1IZG3"/>
<dbReference type="Proteomes" id="UP000002431">
    <property type="component" value="Chromosome"/>
</dbReference>
<dbReference type="HOGENOM" id="CLU_027634_2_1_0"/>
<keyword evidence="5 9" id="KW-0067">ATP-binding</keyword>
<evidence type="ECO:0000256" key="3">
    <source>
        <dbReference type="ARBA" id="ARBA00022741"/>
    </source>
</evidence>
<dbReference type="RefSeq" id="WP_011530208.1">
    <property type="nucleotide sequence ID" value="NC_008025.1"/>
</dbReference>
<feature type="binding site" evidence="9">
    <location>
        <position position="135"/>
    </location>
    <ligand>
        <name>substrate</name>
    </ligand>
</feature>
<keyword evidence="9" id="KW-0963">Cytoplasm</keyword>
<dbReference type="Pfam" id="PF00294">
    <property type="entry name" value="PfkB"/>
    <property type="match status" value="1"/>
</dbReference>
<reference evidence="11" key="1">
    <citation type="submission" date="2006-04" db="EMBL/GenBank/DDBJ databases">
        <title>Complete sequence of chromosome of Deinococcus geothermalis DSM 11300.</title>
        <authorList>
            <consortium name="US DOE Joint Genome Institute"/>
            <person name="Copeland A."/>
            <person name="Lucas S."/>
            <person name="Lapidus A."/>
            <person name="Barry K."/>
            <person name="Detter J.C."/>
            <person name="Glavina del Rio T."/>
            <person name="Hammon N."/>
            <person name="Israni S."/>
            <person name="Dalin E."/>
            <person name="Tice H."/>
            <person name="Pitluck S."/>
            <person name="Brettin T."/>
            <person name="Bruce D."/>
            <person name="Han C."/>
            <person name="Tapia R."/>
            <person name="Saunders E."/>
            <person name="Gilna P."/>
            <person name="Schmutz J."/>
            <person name="Larimer F."/>
            <person name="Land M."/>
            <person name="Hauser L."/>
            <person name="Kyrpides N."/>
            <person name="Kim E."/>
            <person name="Daly M.J."/>
            <person name="Fredrickson J.K."/>
            <person name="Makarova K.S."/>
            <person name="Gaidamakova E.K."/>
            <person name="Zhai M."/>
            <person name="Richardson P."/>
        </authorList>
    </citation>
    <scope>NUCLEOTIDE SEQUENCE</scope>
    <source>
        <strain evidence="11">DSM 11300</strain>
    </source>
</reference>
<keyword evidence="1 9" id="KW-0808">Transferase</keyword>
<dbReference type="InterPro" id="IPR011877">
    <property type="entry name" value="Ribokinase"/>
</dbReference>
<feature type="binding site" evidence="9">
    <location>
        <position position="243"/>
    </location>
    <ligand>
        <name>substrate</name>
    </ligand>
</feature>
<dbReference type="STRING" id="319795.Dgeo_1072"/>
<evidence type="ECO:0000313" key="11">
    <source>
        <dbReference type="EMBL" id="ABF45371.1"/>
    </source>
</evidence>
<comment type="caution">
    <text evidence="9">Lacks conserved residue(s) required for the propagation of feature annotation.</text>
</comment>
<evidence type="ECO:0000256" key="6">
    <source>
        <dbReference type="ARBA" id="ARBA00022842"/>
    </source>
</evidence>
<name>Q1IZG3_DEIGD</name>
<proteinExistence type="inferred from homology"/>
<feature type="binding site" evidence="9">
    <location>
        <begin position="211"/>
        <end position="216"/>
    </location>
    <ligand>
        <name>ATP</name>
        <dbReference type="ChEBI" id="CHEBI:30616"/>
    </ligand>
</feature>
<feature type="binding site" evidence="9">
    <location>
        <position position="237"/>
    </location>
    <ligand>
        <name>K(+)</name>
        <dbReference type="ChEBI" id="CHEBI:29103"/>
    </ligand>
</feature>
<dbReference type="PANTHER" id="PTHR10584:SF166">
    <property type="entry name" value="RIBOKINASE"/>
    <property type="match status" value="1"/>
</dbReference>
<dbReference type="InterPro" id="IPR002139">
    <property type="entry name" value="Ribo/fructo_kinase"/>
</dbReference>
<feature type="binding site" evidence="9">
    <location>
        <position position="276"/>
    </location>
    <ligand>
        <name>K(+)</name>
        <dbReference type="ChEBI" id="CHEBI:29103"/>
    </ligand>
</feature>
<keyword evidence="6 9" id="KW-0460">Magnesium</keyword>
<feature type="active site" description="Proton acceptor" evidence="9">
    <location>
        <position position="243"/>
    </location>
</feature>
<dbReference type="SUPFAM" id="SSF53613">
    <property type="entry name" value="Ribokinase-like"/>
    <property type="match status" value="1"/>
</dbReference>
<evidence type="ECO:0000256" key="7">
    <source>
        <dbReference type="ARBA" id="ARBA00022958"/>
    </source>
</evidence>
<evidence type="ECO:0000259" key="10">
    <source>
        <dbReference type="Pfam" id="PF00294"/>
    </source>
</evidence>
<feature type="binding site" evidence="9">
    <location>
        <begin position="38"/>
        <end position="42"/>
    </location>
    <ligand>
        <name>substrate</name>
    </ligand>
</feature>
<dbReference type="PANTHER" id="PTHR10584">
    <property type="entry name" value="SUGAR KINASE"/>
    <property type="match status" value="1"/>
</dbReference>
<feature type="binding site" evidence="9">
    <location>
        <position position="179"/>
    </location>
    <ligand>
        <name>ATP</name>
        <dbReference type="ChEBI" id="CHEBI:30616"/>
    </ligand>
</feature>
<dbReference type="GO" id="GO:0046872">
    <property type="term" value="F:metal ion binding"/>
    <property type="evidence" value="ECO:0007669"/>
    <property type="project" value="UniProtKB-KW"/>
</dbReference>
<accession>Q1IZG3</accession>
<dbReference type="GO" id="GO:0005829">
    <property type="term" value="C:cytosol"/>
    <property type="evidence" value="ECO:0007669"/>
    <property type="project" value="TreeGrafter"/>
</dbReference>
<feature type="binding site" evidence="9">
    <location>
        <position position="273"/>
    </location>
    <ligand>
        <name>K(+)</name>
        <dbReference type="ChEBI" id="CHEBI:29103"/>
    </ligand>
</feature>
<evidence type="ECO:0000256" key="2">
    <source>
        <dbReference type="ARBA" id="ARBA00022723"/>
    </source>
</evidence>
<feature type="binding site" evidence="9">
    <location>
        <position position="239"/>
    </location>
    <ligand>
        <name>K(+)</name>
        <dbReference type="ChEBI" id="CHEBI:29103"/>
    </ligand>
</feature>
<evidence type="ECO:0000256" key="4">
    <source>
        <dbReference type="ARBA" id="ARBA00022777"/>
    </source>
</evidence>
<evidence type="ECO:0000256" key="8">
    <source>
        <dbReference type="ARBA" id="ARBA00023277"/>
    </source>
</evidence>
<dbReference type="InterPro" id="IPR011611">
    <property type="entry name" value="PfkB_dom"/>
</dbReference>
<keyword evidence="2 9" id="KW-0479">Metal-binding</keyword>
<evidence type="ECO:0000256" key="1">
    <source>
        <dbReference type="ARBA" id="ARBA00022679"/>
    </source>
</evidence>
<feature type="domain" description="Carbohydrate kinase PfkB" evidence="10">
    <location>
        <begin position="3"/>
        <end position="285"/>
    </location>
</feature>
<comment type="activity regulation">
    <text evidence="9">Activated by a monovalent cation that binds near, but not in, the active site. The most likely occupant of the site in vivo is potassium. Ion binding induces a conformational change that may alter substrate affinity.</text>
</comment>
<dbReference type="PRINTS" id="PR00990">
    <property type="entry name" value="RIBOKINASE"/>
</dbReference>
<dbReference type="CDD" id="cd01174">
    <property type="entry name" value="ribokinase"/>
    <property type="match status" value="1"/>
</dbReference>
<keyword evidence="3 9" id="KW-0547">Nucleotide-binding</keyword>
<keyword evidence="4 9" id="KW-0418">Kinase</keyword>
<organism evidence="11 12">
    <name type="scientific">Deinococcus geothermalis (strain DSM 11300 / CIP 105573 / AG-3a)</name>
    <dbReference type="NCBI Taxonomy" id="319795"/>
    <lineage>
        <taxon>Bacteria</taxon>
        <taxon>Thermotogati</taxon>
        <taxon>Deinococcota</taxon>
        <taxon>Deinococci</taxon>
        <taxon>Deinococcales</taxon>
        <taxon>Deinococcaceae</taxon>
        <taxon>Deinococcus</taxon>
    </lineage>
</organism>
<comment type="similarity">
    <text evidence="9">Belongs to the carbohydrate kinase PfkB family. Ribokinase subfamily.</text>
</comment>
<comment type="catalytic activity">
    <reaction evidence="9">
        <text>D-ribose + ATP = D-ribose 5-phosphate + ADP + H(+)</text>
        <dbReference type="Rhea" id="RHEA:13697"/>
        <dbReference type="ChEBI" id="CHEBI:15378"/>
        <dbReference type="ChEBI" id="CHEBI:30616"/>
        <dbReference type="ChEBI" id="CHEBI:47013"/>
        <dbReference type="ChEBI" id="CHEBI:78346"/>
        <dbReference type="ChEBI" id="CHEBI:456216"/>
        <dbReference type="EC" id="2.7.1.15"/>
    </reaction>
</comment>
<dbReference type="KEGG" id="dge:Dgeo_1072"/>
<dbReference type="GO" id="GO:0005524">
    <property type="term" value="F:ATP binding"/>
    <property type="evidence" value="ECO:0007669"/>
    <property type="project" value="UniProtKB-UniRule"/>
</dbReference>
<dbReference type="HAMAP" id="MF_01987">
    <property type="entry name" value="Ribokinase"/>
    <property type="match status" value="1"/>
</dbReference>
<dbReference type="GO" id="GO:0019303">
    <property type="term" value="P:D-ribose catabolic process"/>
    <property type="evidence" value="ECO:0007669"/>
    <property type="project" value="UniProtKB-UniRule"/>
</dbReference>
<keyword evidence="8 9" id="KW-0119">Carbohydrate metabolism</keyword>
<dbReference type="EMBL" id="CP000359">
    <property type="protein sequence ID" value="ABF45371.1"/>
    <property type="molecule type" value="Genomic_DNA"/>
</dbReference>
<protein>
    <recommendedName>
        <fullName evidence="9">Ribokinase</fullName>
        <shortName evidence="9">RK</shortName>
        <ecNumber evidence="9">2.7.1.15</ecNumber>
    </recommendedName>
</protein>
<feature type="binding site" evidence="9">
    <location>
        <begin position="10"/>
        <end position="12"/>
    </location>
    <ligand>
        <name>substrate</name>
    </ligand>
</feature>
<dbReference type="EC" id="2.7.1.15" evidence="9"/>
<dbReference type="eggNOG" id="COG0524">
    <property type="taxonomic scope" value="Bacteria"/>
</dbReference>
<keyword evidence="7 9" id="KW-0630">Potassium</keyword>
<evidence type="ECO:0000256" key="5">
    <source>
        <dbReference type="ARBA" id="ARBA00022840"/>
    </source>
</evidence>
<dbReference type="UniPathway" id="UPA00916">
    <property type="reaction ID" value="UER00889"/>
</dbReference>
<gene>
    <name evidence="9" type="primary">rbsK</name>
    <name evidence="11" type="ordered locus">Dgeo_1072</name>
</gene>
<comment type="function">
    <text evidence="9">Catalyzes the phosphorylation of ribose at O-5 in a reaction requiring ATP and magnesium. The resulting D-ribose-5-phosphate can then be used either for sythesis of nucleotides, histidine, and tryptophan, or as a component of the pentose phosphate pathway.</text>
</comment>
<sequence length="295" mass="29528">MRVLVVGSVNADITVRAPRIPAPGETVLGEDARVSPGGKGANQAVAAALAGASVALCGAVGRDAFREAALSGLTRAGVDLTWLHELDAPTGLALITVAAGGENAITVASGANARVTPAQLPADLTGFTHLLLQGELPVAVTREAARRAHAAGLTVLHNAAPARNPDPDLLAYTHHLIVNEHELAALAGGGEAIDAQARALLPRGPQAVTVTLGARGSLTVTAETTYRLPAFPVTSVDTTGAGDTFCGVLTAWLAQGHALQGALHAAGVAAALACTRPGAQDAMPSRAELAAALAR</sequence>
<feature type="binding site" evidence="9">
    <location>
        <position position="278"/>
    </location>
    <ligand>
        <name>K(+)</name>
        <dbReference type="ChEBI" id="CHEBI:29103"/>
    </ligand>
</feature>
<evidence type="ECO:0000313" key="12">
    <source>
        <dbReference type="Proteomes" id="UP000002431"/>
    </source>
</evidence>
<keyword evidence="12" id="KW-1185">Reference proteome</keyword>
<evidence type="ECO:0000256" key="9">
    <source>
        <dbReference type="HAMAP-Rule" id="MF_01987"/>
    </source>
</evidence>
<dbReference type="Gene3D" id="3.40.1190.20">
    <property type="match status" value="1"/>
</dbReference>
<comment type="cofactor">
    <cofactor evidence="9">
        <name>Mg(2+)</name>
        <dbReference type="ChEBI" id="CHEBI:18420"/>
    </cofactor>
    <text evidence="9">Requires a divalent cation, most likely magnesium in vivo, as an electrophilic catalyst to aid phosphoryl group transfer. It is the chelate of the metal and the nucleotide that is the actual substrate.</text>
</comment>